<protein>
    <submittedName>
        <fullName evidence="1">35492_t:CDS:1</fullName>
    </submittedName>
</protein>
<name>A0ACA9QY41_9GLOM</name>
<comment type="caution">
    <text evidence="1">The sequence shown here is derived from an EMBL/GenBank/DDBJ whole genome shotgun (WGS) entry which is preliminary data.</text>
</comment>
<evidence type="ECO:0000313" key="1">
    <source>
        <dbReference type="EMBL" id="CAG8768819.1"/>
    </source>
</evidence>
<dbReference type="EMBL" id="CAJVQC010039570">
    <property type="protein sequence ID" value="CAG8768819.1"/>
    <property type="molecule type" value="Genomic_DNA"/>
</dbReference>
<feature type="non-terminal residue" evidence="1">
    <location>
        <position position="150"/>
    </location>
</feature>
<dbReference type="Proteomes" id="UP000789920">
    <property type="component" value="Unassembled WGS sequence"/>
</dbReference>
<evidence type="ECO:0000313" key="2">
    <source>
        <dbReference type="Proteomes" id="UP000789920"/>
    </source>
</evidence>
<keyword evidence="2" id="KW-1185">Reference proteome</keyword>
<gene>
    <name evidence="1" type="ORF">RPERSI_LOCUS16144</name>
</gene>
<accession>A0ACA9QY41</accession>
<sequence>MVAEVVDYRVSRLVVLCKDCGSDVGLYPSRHKCIISDEQNTPSYLSHSSKQSNDNNKINNKEQQSATSLWSKLKTVNNWREIAQDDPVSPTQATPSGKLWDKLLSAASSAYGSLEDNSDNESEKDEWEGETHISRILREYHQQKNGDIPA</sequence>
<proteinExistence type="predicted"/>
<organism evidence="1 2">
    <name type="scientific">Racocetra persica</name>
    <dbReference type="NCBI Taxonomy" id="160502"/>
    <lineage>
        <taxon>Eukaryota</taxon>
        <taxon>Fungi</taxon>
        <taxon>Fungi incertae sedis</taxon>
        <taxon>Mucoromycota</taxon>
        <taxon>Glomeromycotina</taxon>
        <taxon>Glomeromycetes</taxon>
        <taxon>Diversisporales</taxon>
        <taxon>Gigasporaceae</taxon>
        <taxon>Racocetra</taxon>
    </lineage>
</organism>
<reference evidence="1" key="1">
    <citation type="submission" date="2021-06" db="EMBL/GenBank/DDBJ databases">
        <authorList>
            <person name="Kallberg Y."/>
            <person name="Tangrot J."/>
            <person name="Rosling A."/>
        </authorList>
    </citation>
    <scope>NUCLEOTIDE SEQUENCE</scope>
    <source>
        <strain evidence="1">MA461A</strain>
    </source>
</reference>